<proteinExistence type="inferred from homology"/>
<dbReference type="GO" id="GO:0008784">
    <property type="term" value="F:alanine racemase activity"/>
    <property type="evidence" value="ECO:0007669"/>
    <property type="project" value="InterPro"/>
</dbReference>
<dbReference type="InterPro" id="IPR011079">
    <property type="entry name" value="Ala_racemase_C"/>
</dbReference>
<feature type="domain" description="Alanine racemase C-terminal" evidence="4">
    <location>
        <begin position="247"/>
        <end position="375"/>
    </location>
</feature>
<gene>
    <name evidence="5" type="ORF">LCGC14_0181240</name>
</gene>
<dbReference type="FunFam" id="3.20.20.10:FF:000002">
    <property type="entry name" value="Alanine racemase"/>
    <property type="match status" value="1"/>
</dbReference>
<sequence length="376" mass="40719">MESYLTAEISASALRANASVLRRQLAPGVKICACAKCDAYGHGLQTVLNVLAEQVDWLGVATPDEALLIRDMGYMGPAMVFFSACAYADQSHLDSILKNLISRDVTLTVVSSEEVGLIDRAAAKAGKNAHVHVKVDTGMMRSGAPLATAPSIIDRLRGQQHVRLTGLYTHFATAGEADKTFTRLQLQRLKTFAKSCGDSAGLMLHAANSAALIDLPETHLNMVRPGIALYGYEPSDQMQVHLPLKPTLRLTGTLMQIKQAPAGTRCGYGLTYEFDRPSIIGLVPIGYGDGYFLRLSNKATMRVRGQHVPVRGSVSMDQTIVDLTDCPDAQIGDEVEIISPNPADPHSVENLARLADTVRYEITTLLGHRARRVLVD</sequence>
<dbReference type="InterPro" id="IPR029066">
    <property type="entry name" value="PLP-binding_barrel"/>
</dbReference>
<dbReference type="GO" id="GO:0030632">
    <property type="term" value="P:D-alanine biosynthetic process"/>
    <property type="evidence" value="ECO:0007669"/>
    <property type="project" value="TreeGrafter"/>
</dbReference>
<dbReference type="Gene3D" id="2.40.37.10">
    <property type="entry name" value="Lyase, Ornithine Decarboxylase, Chain A, domain 1"/>
    <property type="match status" value="1"/>
</dbReference>
<dbReference type="PANTHER" id="PTHR30511:SF0">
    <property type="entry name" value="ALANINE RACEMASE, CATABOLIC-RELATED"/>
    <property type="match status" value="1"/>
</dbReference>
<dbReference type="EMBL" id="LAZR01000073">
    <property type="protein sequence ID" value="KKN95056.1"/>
    <property type="molecule type" value="Genomic_DNA"/>
</dbReference>
<protein>
    <recommendedName>
        <fullName evidence="4">Alanine racemase C-terminal domain-containing protein</fullName>
    </recommendedName>
</protein>
<keyword evidence="3" id="KW-0413">Isomerase</keyword>
<evidence type="ECO:0000259" key="4">
    <source>
        <dbReference type="SMART" id="SM01005"/>
    </source>
</evidence>
<evidence type="ECO:0000256" key="2">
    <source>
        <dbReference type="ARBA" id="ARBA00022898"/>
    </source>
</evidence>
<accession>A0A0F9X7W0</accession>
<reference evidence="5" key="1">
    <citation type="journal article" date="2015" name="Nature">
        <title>Complex archaea that bridge the gap between prokaryotes and eukaryotes.</title>
        <authorList>
            <person name="Spang A."/>
            <person name="Saw J.H."/>
            <person name="Jorgensen S.L."/>
            <person name="Zaremba-Niedzwiedzka K."/>
            <person name="Martijn J."/>
            <person name="Lind A.E."/>
            <person name="van Eijk R."/>
            <person name="Schleper C."/>
            <person name="Guy L."/>
            <person name="Ettema T.J."/>
        </authorList>
    </citation>
    <scope>NUCLEOTIDE SEQUENCE</scope>
</reference>
<dbReference type="Gene3D" id="3.20.20.10">
    <property type="entry name" value="Alanine racemase"/>
    <property type="match status" value="1"/>
</dbReference>
<dbReference type="Pfam" id="PF00842">
    <property type="entry name" value="Ala_racemase_C"/>
    <property type="match status" value="1"/>
</dbReference>
<dbReference type="GO" id="GO:0030170">
    <property type="term" value="F:pyridoxal phosphate binding"/>
    <property type="evidence" value="ECO:0007669"/>
    <property type="project" value="TreeGrafter"/>
</dbReference>
<keyword evidence="2" id="KW-0663">Pyridoxal phosphate</keyword>
<dbReference type="AlphaFoldDB" id="A0A0F9X7W0"/>
<evidence type="ECO:0000313" key="5">
    <source>
        <dbReference type="EMBL" id="KKN95056.1"/>
    </source>
</evidence>
<dbReference type="GO" id="GO:0005829">
    <property type="term" value="C:cytosol"/>
    <property type="evidence" value="ECO:0007669"/>
    <property type="project" value="TreeGrafter"/>
</dbReference>
<comment type="caution">
    <text evidence="5">The sequence shown here is derived from an EMBL/GenBank/DDBJ whole genome shotgun (WGS) entry which is preliminary data.</text>
</comment>
<dbReference type="PANTHER" id="PTHR30511">
    <property type="entry name" value="ALANINE RACEMASE"/>
    <property type="match status" value="1"/>
</dbReference>
<dbReference type="SUPFAM" id="SSF51419">
    <property type="entry name" value="PLP-binding barrel"/>
    <property type="match status" value="1"/>
</dbReference>
<dbReference type="InterPro" id="IPR000821">
    <property type="entry name" value="Ala_racemase"/>
</dbReference>
<dbReference type="InterPro" id="IPR009006">
    <property type="entry name" value="Ala_racemase/Decarboxylase_C"/>
</dbReference>
<comment type="cofactor">
    <cofactor evidence="1">
        <name>pyridoxal 5'-phosphate</name>
        <dbReference type="ChEBI" id="CHEBI:597326"/>
    </cofactor>
</comment>
<name>A0A0F9X7W0_9ZZZZ</name>
<dbReference type="InterPro" id="IPR001608">
    <property type="entry name" value="Ala_racemase_N"/>
</dbReference>
<dbReference type="SUPFAM" id="SSF50621">
    <property type="entry name" value="Alanine racemase C-terminal domain-like"/>
    <property type="match status" value="1"/>
</dbReference>
<dbReference type="HAMAP" id="MF_01201">
    <property type="entry name" value="Ala_racemase"/>
    <property type="match status" value="1"/>
</dbReference>
<dbReference type="SMART" id="SM01005">
    <property type="entry name" value="Ala_racemase_C"/>
    <property type="match status" value="1"/>
</dbReference>
<dbReference type="Pfam" id="PF01168">
    <property type="entry name" value="Ala_racemase_N"/>
    <property type="match status" value="1"/>
</dbReference>
<evidence type="ECO:0000256" key="3">
    <source>
        <dbReference type="ARBA" id="ARBA00023235"/>
    </source>
</evidence>
<organism evidence="5">
    <name type="scientific">marine sediment metagenome</name>
    <dbReference type="NCBI Taxonomy" id="412755"/>
    <lineage>
        <taxon>unclassified sequences</taxon>
        <taxon>metagenomes</taxon>
        <taxon>ecological metagenomes</taxon>
    </lineage>
</organism>
<evidence type="ECO:0000256" key="1">
    <source>
        <dbReference type="ARBA" id="ARBA00001933"/>
    </source>
</evidence>
<dbReference type="NCBIfam" id="TIGR00492">
    <property type="entry name" value="alr"/>
    <property type="match status" value="1"/>
</dbReference>
<dbReference type="PRINTS" id="PR00992">
    <property type="entry name" value="ALARACEMASE"/>
</dbReference>
<dbReference type="CDD" id="cd00430">
    <property type="entry name" value="PLPDE_III_AR"/>
    <property type="match status" value="1"/>
</dbReference>